<dbReference type="Gene3D" id="3.30.300.30">
    <property type="match status" value="1"/>
</dbReference>
<evidence type="ECO:0000259" key="3">
    <source>
        <dbReference type="Pfam" id="PF00501"/>
    </source>
</evidence>
<keyword evidence="6" id="KW-1185">Reference proteome</keyword>
<dbReference type="InterPro" id="IPR025110">
    <property type="entry name" value="AMP-bd_C"/>
</dbReference>
<evidence type="ECO:0000259" key="4">
    <source>
        <dbReference type="Pfam" id="PF13193"/>
    </source>
</evidence>
<dbReference type="SUPFAM" id="SSF56801">
    <property type="entry name" value="Acetyl-CoA synthetase-like"/>
    <property type="match status" value="1"/>
</dbReference>
<protein>
    <submittedName>
        <fullName evidence="5">Acsf</fullName>
    </submittedName>
</protein>
<dbReference type="Proteomes" id="UP000593567">
    <property type="component" value="Unassembled WGS sequence"/>
</dbReference>
<feature type="domain" description="AMP-binding enzyme C-terminal" evidence="4">
    <location>
        <begin position="237"/>
        <end position="309"/>
    </location>
</feature>
<name>A0A7J7K182_BUGNE</name>
<comment type="caution">
    <text evidence="5">The sequence shown here is derived from an EMBL/GenBank/DDBJ whole genome shotgun (WGS) entry which is preliminary data.</text>
</comment>
<proteinExistence type="inferred from homology"/>
<dbReference type="Gene3D" id="2.30.38.10">
    <property type="entry name" value="Luciferase, Domain 3"/>
    <property type="match status" value="1"/>
</dbReference>
<evidence type="ECO:0000313" key="6">
    <source>
        <dbReference type="Proteomes" id="UP000593567"/>
    </source>
</evidence>
<evidence type="ECO:0000256" key="2">
    <source>
        <dbReference type="ARBA" id="ARBA00022598"/>
    </source>
</evidence>
<dbReference type="Gene3D" id="3.40.50.980">
    <property type="match status" value="1"/>
</dbReference>
<keyword evidence="2" id="KW-0436">Ligase</keyword>
<dbReference type="PANTHER" id="PTHR24096">
    <property type="entry name" value="LONG-CHAIN-FATTY-ACID--COA LIGASE"/>
    <property type="match status" value="1"/>
</dbReference>
<dbReference type="OrthoDB" id="6071006at2759"/>
<dbReference type="GO" id="GO:0016405">
    <property type="term" value="F:CoA-ligase activity"/>
    <property type="evidence" value="ECO:0007669"/>
    <property type="project" value="TreeGrafter"/>
</dbReference>
<dbReference type="InterPro" id="IPR000873">
    <property type="entry name" value="AMP-dep_synth/lig_dom"/>
</dbReference>
<dbReference type="Pfam" id="PF00501">
    <property type="entry name" value="AMP-binding"/>
    <property type="match status" value="1"/>
</dbReference>
<reference evidence="5" key="1">
    <citation type="submission" date="2020-06" db="EMBL/GenBank/DDBJ databases">
        <title>Draft genome of Bugula neritina, a colonial animal packing powerful symbionts and potential medicines.</title>
        <authorList>
            <person name="Rayko M."/>
        </authorList>
    </citation>
    <scope>NUCLEOTIDE SEQUENCE [LARGE SCALE GENOMIC DNA]</scope>
    <source>
        <strain evidence="5">Kwan_BN1</strain>
    </source>
</reference>
<accession>A0A7J7K182</accession>
<dbReference type="Pfam" id="PF13193">
    <property type="entry name" value="AMP-binding_C"/>
    <property type="match status" value="1"/>
</dbReference>
<dbReference type="PANTHER" id="PTHR24096:SF149">
    <property type="entry name" value="AMP-BINDING DOMAIN-CONTAINING PROTEIN-RELATED"/>
    <property type="match status" value="1"/>
</dbReference>
<dbReference type="AlphaFoldDB" id="A0A7J7K182"/>
<gene>
    <name evidence="5" type="ORF">EB796_009763</name>
</gene>
<evidence type="ECO:0000256" key="1">
    <source>
        <dbReference type="ARBA" id="ARBA00006432"/>
    </source>
</evidence>
<evidence type="ECO:0000313" key="5">
    <source>
        <dbReference type="EMBL" id="KAF6031943.1"/>
    </source>
</evidence>
<feature type="domain" description="AMP-dependent synthetase/ligase" evidence="3">
    <location>
        <begin position="15"/>
        <end position="182"/>
    </location>
</feature>
<dbReference type="InterPro" id="IPR045851">
    <property type="entry name" value="AMP-bd_C_sf"/>
</dbReference>
<sequence length="338" mass="37960">MVGCNDVIEGDIKLIVTAFFCLVGSSNLVIYPANNSGNDEEAIHEILSISEKYCVQLIAHRTDYVIQMVNNPSYKTQYDLSSVLSLSYGGSLSSLEFKKKLMEFAAFSSDGYGGTEFLFSTNPVPIKLLPPEKINSVGKGRPFVEICLFICQLKIIDEEGVTVPVNTKGELCVRGWCLFLEYKDQPELTAKVMDKYGWYHTGDMVSMDEDGFLYVYGRISNAERWKINGKVVYSISIENVLMTHPSVRTCAVIGTDNGKGHDLNYVIEPAPESGLTEEDVKKFATENMYNSLEWPIRIFFYKYADIPKTNGSRPKLNRKVLTEEIKQRVAQNPSEGLV</sequence>
<dbReference type="EMBL" id="VXIV02001554">
    <property type="protein sequence ID" value="KAF6031943.1"/>
    <property type="molecule type" value="Genomic_DNA"/>
</dbReference>
<organism evidence="5 6">
    <name type="scientific">Bugula neritina</name>
    <name type="common">Brown bryozoan</name>
    <name type="synonym">Sertularia neritina</name>
    <dbReference type="NCBI Taxonomy" id="10212"/>
    <lineage>
        <taxon>Eukaryota</taxon>
        <taxon>Metazoa</taxon>
        <taxon>Spiralia</taxon>
        <taxon>Lophotrochozoa</taxon>
        <taxon>Bryozoa</taxon>
        <taxon>Gymnolaemata</taxon>
        <taxon>Cheilostomatida</taxon>
        <taxon>Flustrina</taxon>
        <taxon>Buguloidea</taxon>
        <taxon>Bugulidae</taxon>
        <taxon>Bugula</taxon>
    </lineage>
</organism>
<comment type="similarity">
    <text evidence="1">Belongs to the ATP-dependent AMP-binding enzyme family.</text>
</comment>